<dbReference type="InterPro" id="IPR007157">
    <property type="entry name" value="PspA_VIPP1"/>
</dbReference>
<keyword evidence="2" id="KW-0175">Coiled coil</keyword>
<dbReference type="Proteomes" id="UP000732377">
    <property type="component" value="Unassembled WGS sequence"/>
</dbReference>
<dbReference type="OMA" id="NEARMQM"/>
<name>A0A953I600_SYMTR</name>
<reference evidence="3" key="1">
    <citation type="submission" date="2017-11" db="EMBL/GenBank/DDBJ databases">
        <title>Three new genomes from thermophilic consortium.</title>
        <authorList>
            <person name="Quaggio R."/>
            <person name="Amgarten D."/>
            <person name="Setubal J.C."/>
        </authorList>
    </citation>
    <scope>NUCLEOTIDE SEQUENCE</scope>
    <source>
        <strain evidence="3">ZCTH01-B2</strain>
    </source>
</reference>
<evidence type="ECO:0008006" key="5">
    <source>
        <dbReference type="Google" id="ProtNLM"/>
    </source>
</evidence>
<organism evidence="3 4">
    <name type="scientific">Symbiobacterium thermophilum</name>
    <dbReference type="NCBI Taxonomy" id="2734"/>
    <lineage>
        <taxon>Bacteria</taxon>
        <taxon>Bacillati</taxon>
        <taxon>Bacillota</taxon>
        <taxon>Clostridia</taxon>
        <taxon>Eubacteriales</taxon>
        <taxon>Symbiobacteriaceae</taxon>
        <taxon>Symbiobacterium</taxon>
    </lineage>
</organism>
<evidence type="ECO:0000256" key="2">
    <source>
        <dbReference type="SAM" id="Coils"/>
    </source>
</evidence>
<dbReference type="PANTHER" id="PTHR31088">
    <property type="entry name" value="MEMBRANE-ASSOCIATED PROTEIN VIPP1, CHLOROPLASTIC"/>
    <property type="match status" value="1"/>
</dbReference>
<gene>
    <name evidence="3" type="ORF">CWE10_02545</name>
</gene>
<dbReference type="RefSeq" id="WP_011195517.1">
    <property type="nucleotide sequence ID" value="NZ_JACSIR010000372.1"/>
</dbReference>
<evidence type="ECO:0000313" key="3">
    <source>
        <dbReference type="EMBL" id="MBY6275083.1"/>
    </source>
</evidence>
<accession>A0A953I600</accession>
<evidence type="ECO:0000313" key="4">
    <source>
        <dbReference type="Proteomes" id="UP000732377"/>
    </source>
</evidence>
<proteinExistence type="inferred from homology"/>
<protein>
    <recommendedName>
        <fullName evidence="5">PspA/IM30 family protein</fullName>
    </recommendedName>
</protein>
<sequence length="242" mass="27527">MGFFARLARLIRGFFSLFIGGLEERNPEAMLEDLKNQLNAAKVRYHTTTANIIAREKTAAAKLKSAEKELEECRLQIQEAKRLNDRELALQLLIQEEHLEAAYNTALEAYNAIKAEADRAREEFKNFEAEMELKMSQIRQLKVQNELADLKKEMNALRSNYATETGAGRINEGLKQAEELIQGKLAKEEAIAELGQNSLDTRMRSLKGSMARRRAEEKLAALFGDEPAQMEEGRVVKERVQE</sequence>
<comment type="caution">
    <text evidence="3">The sequence shown here is derived from an EMBL/GenBank/DDBJ whole genome shotgun (WGS) entry which is preliminary data.</text>
</comment>
<dbReference type="EMBL" id="PIUK01000012">
    <property type="protein sequence ID" value="MBY6275083.1"/>
    <property type="molecule type" value="Genomic_DNA"/>
</dbReference>
<comment type="similarity">
    <text evidence="1">Belongs to the PspA/Vipp/IM30 family.</text>
</comment>
<dbReference type="PANTHER" id="PTHR31088:SF6">
    <property type="entry name" value="PHAGE SHOCK PROTEIN A"/>
    <property type="match status" value="1"/>
</dbReference>
<feature type="coiled-coil region" evidence="2">
    <location>
        <begin position="31"/>
        <end position="167"/>
    </location>
</feature>
<dbReference type="AlphaFoldDB" id="A0A953I600"/>
<evidence type="ECO:0000256" key="1">
    <source>
        <dbReference type="ARBA" id="ARBA00043985"/>
    </source>
</evidence>